<dbReference type="GO" id="GO:0016605">
    <property type="term" value="C:PML body"/>
    <property type="evidence" value="ECO:0007669"/>
    <property type="project" value="UniProtKB-SubCell"/>
</dbReference>
<dbReference type="SUPFAM" id="SSF56219">
    <property type="entry name" value="DNase I-like"/>
    <property type="match status" value="1"/>
</dbReference>
<keyword evidence="14" id="KW-0812">Transmembrane</keyword>
<dbReference type="GO" id="GO:0070260">
    <property type="term" value="F:5'-tyrosyl-DNA phosphodiesterase activity"/>
    <property type="evidence" value="ECO:0007669"/>
    <property type="project" value="TreeGrafter"/>
</dbReference>
<feature type="region of interest" description="Disordered" evidence="13">
    <location>
        <begin position="45"/>
        <end position="74"/>
    </location>
</feature>
<feature type="transmembrane region" description="Helical" evidence="14">
    <location>
        <begin position="9"/>
        <end position="26"/>
    </location>
</feature>
<dbReference type="Gene3D" id="3.60.10.10">
    <property type="entry name" value="Endonuclease/exonuclease/phosphatase"/>
    <property type="match status" value="1"/>
</dbReference>
<evidence type="ECO:0000256" key="4">
    <source>
        <dbReference type="ARBA" id="ARBA00017870"/>
    </source>
</evidence>
<dbReference type="InterPro" id="IPR051547">
    <property type="entry name" value="TDP2-like"/>
</dbReference>
<feature type="domain" description="Endonuclease/exonuclease/phosphatase" evidence="15">
    <location>
        <begin position="83"/>
        <end position="322"/>
    </location>
</feature>
<dbReference type="Proteomes" id="UP001152795">
    <property type="component" value="Unassembled WGS sequence"/>
</dbReference>
<keyword evidence="14" id="KW-0472">Membrane</keyword>
<proteinExistence type="predicted"/>
<sequence length="332" mass="37027">MKRNLDSKILIFLGIVIVALVGLKTYRSLSFKGAINEYYSDTADKPAGKVSNDKPPSYSQIEGEPSSPSTNASDGPQSLKLLCWNLDGLDTVDLEERTTAVVENILLLKPDVVLLQEVVAYSLKIFQENCEGYIVLAGNHTVPYFNAILIRTSTVQTKATSLKIVPFETSIMGRHYLIHPIKFADAKIVVMTSHLESLVDNGAERKKQFSEILDYMKRQNENFNVIFGGDTNLRDTEVNAVGGVPSGILDAWASCGSALITKYTWNMAENNNNGKAYQRPPKLRFDRIFVRPAKEAKAIKPSTFSLVGKERLKGCKRFASDHWAIWLEFSIQ</sequence>
<evidence type="ECO:0000256" key="7">
    <source>
        <dbReference type="ARBA" id="ARBA00022763"/>
    </source>
</evidence>
<evidence type="ECO:0000313" key="16">
    <source>
        <dbReference type="EMBL" id="CAB3983923.1"/>
    </source>
</evidence>
<evidence type="ECO:0000256" key="11">
    <source>
        <dbReference type="ARBA" id="ARBA00023242"/>
    </source>
</evidence>
<evidence type="ECO:0000256" key="12">
    <source>
        <dbReference type="ARBA" id="ARBA00031304"/>
    </source>
</evidence>
<evidence type="ECO:0000256" key="1">
    <source>
        <dbReference type="ARBA" id="ARBA00001936"/>
    </source>
</evidence>
<keyword evidence="11" id="KW-0539">Nucleus</keyword>
<dbReference type="Pfam" id="PF03372">
    <property type="entry name" value="Exo_endo_phos"/>
    <property type="match status" value="1"/>
</dbReference>
<keyword evidence="17" id="KW-1185">Reference proteome</keyword>
<keyword evidence="5" id="KW-0540">Nuclease</keyword>
<comment type="cofactor">
    <cofactor evidence="2">
        <name>Mg(2+)</name>
        <dbReference type="ChEBI" id="CHEBI:18420"/>
    </cofactor>
</comment>
<dbReference type="EMBL" id="CACRXK020000675">
    <property type="protein sequence ID" value="CAB3983923.1"/>
    <property type="molecule type" value="Genomic_DNA"/>
</dbReference>
<evidence type="ECO:0000256" key="10">
    <source>
        <dbReference type="ARBA" id="ARBA00023204"/>
    </source>
</evidence>
<dbReference type="GO" id="GO:0005737">
    <property type="term" value="C:cytoplasm"/>
    <property type="evidence" value="ECO:0007669"/>
    <property type="project" value="TreeGrafter"/>
</dbReference>
<name>A0A6S7G186_PARCT</name>
<dbReference type="GO" id="GO:0006302">
    <property type="term" value="P:double-strand break repair"/>
    <property type="evidence" value="ECO:0007669"/>
    <property type="project" value="TreeGrafter"/>
</dbReference>
<evidence type="ECO:0000256" key="6">
    <source>
        <dbReference type="ARBA" id="ARBA00022723"/>
    </source>
</evidence>
<keyword evidence="14" id="KW-1133">Transmembrane helix</keyword>
<evidence type="ECO:0000256" key="13">
    <source>
        <dbReference type="SAM" id="MobiDB-lite"/>
    </source>
</evidence>
<evidence type="ECO:0000256" key="8">
    <source>
        <dbReference type="ARBA" id="ARBA00022801"/>
    </source>
</evidence>
<dbReference type="GO" id="GO:0046872">
    <property type="term" value="F:metal ion binding"/>
    <property type="evidence" value="ECO:0007669"/>
    <property type="project" value="UniProtKB-KW"/>
</dbReference>
<dbReference type="AlphaFoldDB" id="A0A6S7G186"/>
<dbReference type="FunFam" id="3.60.10.10:FF:000024">
    <property type="entry name" value="Tyrosyl-DNA phosphodiesterase 2"/>
    <property type="match status" value="1"/>
</dbReference>
<gene>
    <name evidence="16" type="ORF">PACLA_8A005802</name>
</gene>
<dbReference type="InterPro" id="IPR036691">
    <property type="entry name" value="Endo/exonu/phosph_ase_sf"/>
</dbReference>
<dbReference type="GO" id="GO:0003697">
    <property type="term" value="F:single-stranded DNA binding"/>
    <property type="evidence" value="ECO:0007669"/>
    <property type="project" value="TreeGrafter"/>
</dbReference>
<organism evidence="16 17">
    <name type="scientific">Paramuricea clavata</name>
    <name type="common">Red gorgonian</name>
    <name type="synonym">Violescent sea-whip</name>
    <dbReference type="NCBI Taxonomy" id="317549"/>
    <lineage>
        <taxon>Eukaryota</taxon>
        <taxon>Metazoa</taxon>
        <taxon>Cnidaria</taxon>
        <taxon>Anthozoa</taxon>
        <taxon>Octocorallia</taxon>
        <taxon>Malacalcyonacea</taxon>
        <taxon>Plexauridae</taxon>
        <taxon>Paramuricea</taxon>
    </lineage>
</organism>
<comment type="subcellular location">
    <subcellularLocation>
        <location evidence="3">Nucleus</location>
        <location evidence="3">PML body</location>
    </subcellularLocation>
</comment>
<evidence type="ECO:0000313" key="17">
    <source>
        <dbReference type="Proteomes" id="UP001152795"/>
    </source>
</evidence>
<dbReference type="GO" id="GO:0004518">
    <property type="term" value="F:nuclease activity"/>
    <property type="evidence" value="ECO:0007669"/>
    <property type="project" value="UniProtKB-KW"/>
</dbReference>
<evidence type="ECO:0000256" key="14">
    <source>
        <dbReference type="SAM" id="Phobius"/>
    </source>
</evidence>
<keyword evidence="7" id="KW-0227">DNA damage</keyword>
<keyword evidence="9" id="KW-0460">Magnesium</keyword>
<evidence type="ECO:0000256" key="9">
    <source>
        <dbReference type="ARBA" id="ARBA00022842"/>
    </source>
</evidence>
<evidence type="ECO:0000259" key="15">
    <source>
        <dbReference type="Pfam" id="PF03372"/>
    </source>
</evidence>
<reference evidence="16" key="1">
    <citation type="submission" date="2020-04" db="EMBL/GenBank/DDBJ databases">
        <authorList>
            <person name="Alioto T."/>
            <person name="Alioto T."/>
            <person name="Gomez Garrido J."/>
        </authorList>
    </citation>
    <scope>NUCLEOTIDE SEQUENCE</scope>
    <source>
        <strain evidence="16">A484AB</strain>
    </source>
</reference>
<comment type="cofactor">
    <cofactor evidence="1">
        <name>Mn(2+)</name>
        <dbReference type="ChEBI" id="CHEBI:29035"/>
    </cofactor>
</comment>
<protein>
    <recommendedName>
        <fullName evidence="4">Tyrosyl-DNA phosphodiesterase 2</fullName>
    </recommendedName>
    <alternativeName>
        <fullName evidence="12">5'-tyrosyl-DNA phosphodiesterase</fullName>
    </alternativeName>
</protein>
<keyword evidence="10" id="KW-0234">DNA repair</keyword>
<evidence type="ECO:0000256" key="5">
    <source>
        <dbReference type="ARBA" id="ARBA00022722"/>
    </source>
</evidence>
<dbReference type="PANTHER" id="PTHR15822">
    <property type="entry name" value="TRAF AND TNF RECEPTOR-ASSOCIATED PROTEIN"/>
    <property type="match status" value="1"/>
</dbReference>
<dbReference type="PANTHER" id="PTHR15822:SF4">
    <property type="entry name" value="TYROSYL-DNA PHOSPHODIESTERASE 2"/>
    <property type="match status" value="1"/>
</dbReference>
<dbReference type="InterPro" id="IPR005135">
    <property type="entry name" value="Endo/exonuclease/phosphatase"/>
</dbReference>
<keyword evidence="6" id="KW-0479">Metal-binding</keyword>
<dbReference type="CDD" id="cd09080">
    <property type="entry name" value="TDP2"/>
    <property type="match status" value="1"/>
</dbReference>
<dbReference type="OrthoDB" id="9975959at2759"/>
<keyword evidence="8" id="KW-0378">Hydrolase</keyword>
<evidence type="ECO:0000256" key="3">
    <source>
        <dbReference type="ARBA" id="ARBA00004322"/>
    </source>
</evidence>
<accession>A0A6S7G186</accession>
<comment type="caution">
    <text evidence="16">The sequence shown here is derived from an EMBL/GenBank/DDBJ whole genome shotgun (WGS) entry which is preliminary data.</text>
</comment>
<evidence type="ECO:0000256" key="2">
    <source>
        <dbReference type="ARBA" id="ARBA00001946"/>
    </source>
</evidence>